<dbReference type="RefSeq" id="WP_106774279.1">
    <property type="nucleotide sequence ID" value="NZ_PXYK01000023.1"/>
</dbReference>
<organism evidence="1 2">
    <name type="scientific">Kumtagia ephedrae</name>
    <dbReference type="NCBI Taxonomy" id="2116701"/>
    <lineage>
        <taxon>Bacteria</taxon>
        <taxon>Pseudomonadati</taxon>
        <taxon>Pseudomonadota</taxon>
        <taxon>Alphaproteobacteria</taxon>
        <taxon>Hyphomicrobiales</taxon>
        <taxon>Phyllobacteriaceae</taxon>
        <taxon>Kumtagia</taxon>
    </lineage>
</organism>
<protein>
    <submittedName>
        <fullName evidence="1">Uncharacterized protein</fullName>
    </submittedName>
</protein>
<dbReference type="OrthoDB" id="3817502at2"/>
<dbReference type="EMBL" id="PXYK01000023">
    <property type="protein sequence ID" value="PSJ56154.1"/>
    <property type="molecule type" value="Genomic_DNA"/>
</dbReference>
<name>A0A2P7S101_9HYPH</name>
<evidence type="ECO:0000313" key="2">
    <source>
        <dbReference type="Proteomes" id="UP000241229"/>
    </source>
</evidence>
<keyword evidence="2" id="KW-1185">Reference proteome</keyword>
<accession>A0A2P7S101</accession>
<dbReference type="Proteomes" id="UP000241229">
    <property type="component" value="Unassembled WGS sequence"/>
</dbReference>
<dbReference type="AlphaFoldDB" id="A0A2P7S101"/>
<gene>
    <name evidence="1" type="ORF">C7I84_21540</name>
</gene>
<sequence length="95" mass="9923">MRLQLSTGLAQDTTDRIIYESDTGELYYDGNGNAAGGGVLSAKATVGVALNNVDFSVREPAHSVQLHTGRPNIASRFSGSRPAGSRCKDALVLSA</sequence>
<comment type="caution">
    <text evidence="1">The sequence shown here is derived from an EMBL/GenBank/DDBJ whole genome shotgun (WGS) entry which is preliminary data.</text>
</comment>
<evidence type="ECO:0000313" key="1">
    <source>
        <dbReference type="EMBL" id="PSJ56154.1"/>
    </source>
</evidence>
<reference evidence="1 2" key="1">
    <citation type="submission" date="2018-03" db="EMBL/GenBank/DDBJ databases">
        <title>The draft genome of Mesorhizobium sp. 6GN-30.</title>
        <authorList>
            <person name="Liu L."/>
            <person name="Li L."/>
            <person name="Wang T."/>
            <person name="Zhang X."/>
            <person name="Liang L."/>
        </authorList>
    </citation>
    <scope>NUCLEOTIDE SEQUENCE [LARGE SCALE GENOMIC DNA]</scope>
    <source>
        <strain evidence="1 2">6GN30</strain>
    </source>
</reference>
<proteinExistence type="predicted"/>